<dbReference type="InterPro" id="IPR032397">
    <property type="entry name" value="RHD_dimer"/>
</dbReference>
<evidence type="ECO:0000256" key="8">
    <source>
        <dbReference type="ARBA" id="ARBA00023242"/>
    </source>
</evidence>
<dbReference type="PROSITE" id="PS50254">
    <property type="entry name" value="REL_2"/>
    <property type="match status" value="1"/>
</dbReference>
<dbReference type="InterPro" id="IPR002909">
    <property type="entry name" value="IPT_dom"/>
</dbReference>
<gene>
    <name evidence="11" type="ORF">LSTR_LSTR006131</name>
</gene>
<dbReference type="PANTHER" id="PTHR12533:SF7">
    <property type="entry name" value="NFAT NUCLEAR FACTOR, ISOFORM B"/>
    <property type="match status" value="1"/>
</dbReference>
<keyword evidence="4" id="KW-0597">Phosphoprotein</keyword>
<keyword evidence="12" id="KW-1185">Reference proteome</keyword>
<comment type="subcellular location">
    <subcellularLocation>
        <location evidence="2">Cytoplasm</location>
    </subcellularLocation>
    <subcellularLocation>
        <location evidence="1">Nucleus</location>
    </subcellularLocation>
</comment>
<evidence type="ECO:0000256" key="4">
    <source>
        <dbReference type="ARBA" id="ARBA00022553"/>
    </source>
</evidence>
<dbReference type="FunFam" id="2.60.40.340:FF:000002">
    <property type="entry name" value="Nuclear factor of activated T-cells 5, tonicity-responsive"/>
    <property type="match status" value="1"/>
</dbReference>
<dbReference type="SUPFAM" id="SSF81296">
    <property type="entry name" value="E set domains"/>
    <property type="match status" value="1"/>
</dbReference>
<dbReference type="Pfam" id="PF16179">
    <property type="entry name" value="RHD_dimer"/>
    <property type="match status" value="1"/>
</dbReference>
<evidence type="ECO:0000313" key="12">
    <source>
        <dbReference type="Proteomes" id="UP000291343"/>
    </source>
</evidence>
<organism evidence="11 12">
    <name type="scientific">Laodelphax striatellus</name>
    <name type="common">Small brown planthopper</name>
    <name type="synonym">Delphax striatella</name>
    <dbReference type="NCBI Taxonomy" id="195883"/>
    <lineage>
        <taxon>Eukaryota</taxon>
        <taxon>Metazoa</taxon>
        <taxon>Ecdysozoa</taxon>
        <taxon>Arthropoda</taxon>
        <taxon>Hexapoda</taxon>
        <taxon>Insecta</taxon>
        <taxon>Pterygota</taxon>
        <taxon>Neoptera</taxon>
        <taxon>Paraneoptera</taxon>
        <taxon>Hemiptera</taxon>
        <taxon>Auchenorrhyncha</taxon>
        <taxon>Fulgoroidea</taxon>
        <taxon>Delphacidae</taxon>
        <taxon>Criomorphinae</taxon>
        <taxon>Laodelphax</taxon>
    </lineage>
</organism>
<dbReference type="InterPro" id="IPR011539">
    <property type="entry name" value="RHD_DNA_bind_dom"/>
</dbReference>
<evidence type="ECO:0000256" key="9">
    <source>
        <dbReference type="SAM" id="MobiDB-lite"/>
    </source>
</evidence>
<evidence type="ECO:0000256" key="6">
    <source>
        <dbReference type="ARBA" id="ARBA00023125"/>
    </source>
</evidence>
<dbReference type="Gene3D" id="2.60.40.10">
    <property type="entry name" value="Immunoglobulins"/>
    <property type="match status" value="1"/>
</dbReference>
<sequence>MLLKYSQTQKRAKLSASGKPQRVTGMKLTSNTNMGPRVHRKMMKNITNRKLNNTHHRGGIGLKREMKSSVTPVDPCDNSNDSGLGFDHHSDYPIRNRPSGRFPNREKSCCSEDALRFKKHRMDFKVESDEDANDYFSFYETVQQKTQGIHNFPRCLSGSRRLDEAVQPPPPPLTSQLSAVSSDGRVSLEIMSEPESQHRARYQTEGSRGAVKDRTGTSFPVVRLNGYNKPTVLQVFIGTDEGDVAPHMFYQACRVAGKNSTPSVESMIERTVVIEMDIHPVNNMITVCDCVGILKERNVDVEHRFPEGSPPSKNSRKKSTSVRMVFRTTVRLPDGSYETLQATSDTIACTQPQGVPEVSLMSWTSSPATGGVDLFIIGKNFVKDTKVVFYEGEGDKAWKVSVQPNKDFLHQSHLVCKVPAYSRTNITSPARVRVAVESCGKSSESQPFAYTPVLGYLPCSPTAPSAPTTAMPEVGLMEARSTSSNFQQNQRGEFHPVMYWSSSPLMSAQPLDPAAGLRRPDQPLPLSKCVCHKECIQMQLMQQSALMQPATESKPVVKKEQTELPASGAGIFAELSTTQQPSLATIRQFVSNQTSEHPLPSINVENYLSRLENPPATFVVPKQEQPSQTPLEISATSAPIDLSNQLVSVQGAIKTEPSFGELISTAPIAATPLPIGGKRKFSNDTDNGVNMKMACLTFPPQTTTDSLLVTSSSNSLLTPSMQEMIDTRNISSELSQPLVDLVGSSLAPTEATDRLDDLVNSAAEKHMSSSSTASSPPSILSPIISPEKSPSLLSPRIQTNMSPNSSPLNLLPTPLEELSTAHGMMMSSQPQGSGSDMLSSSMNVVGLNGQLVSPIEKPYTSTSPLLLQNMLPERKEDTKTDGGHLGLMREMEINRISAGDCTMVSDPVVSTYANVPVPVSNLLQSNVQQALIPLTIPNAADNILPAVPLNKVAQPVSLLPMATEQAVRPLSANQSESAVKRPQVTNPLTGGIQELTQMSENDLLSYINPSCFDQV</sequence>
<dbReference type="InterPro" id="IPR008967">
    <property type="entry name" value="p53-like_TF_DNA-bd_sf"/>
</dbReference>
<dbReference type="Gene3D" id="2.60.40.340">
    <property type="entry name" value="Rel homology domain (RHD), DNA-binding domain"/>
    <property type="match status" value="1"/>
</dbReference>
<dbReference type="Pfam" id="PF00554">
    <property type="entry name" value="RHD_DNA_bind"/>
    <property type="match status" value="1"/>
</dbReference>
<protein>
    <recommendedName>
        <fullName evidence="10">RHD domain-containing protein</fullName>
    </recommendedName>
</protein>
<dbReference type="InterPro" id="IPR014756">
    <property type="entry name" value="Ig_E-set"/>
</dbReference>
<evidence type="ECO:0000256" key="1">
    <source>
        <dbReference type="ARBA" id="ARBA00004123"/>
    </source>
</evidence>
<feature type="region of interest" description="Disordered" evidence="9">
    <location>
        <begin position="1"/>
        <end position="35"/>
    </location>
</feature>
<dbReference type="GO" id="GO:0005737">
    <property type="term" value="C:cytoplasm"/>
    <property type="evidence" value="ECO:0007669"/>
    <property type="project" value="UniProtKB-SubCell"/>
</dbReference>
<dbReference type="SMART" id="SM00429">
    <property type="entry name" value="IPT"/>
    <property type="match status" value="1"/>
</dbReference>
<accession>A0A482WZ48</accession>
<evidence type="ECO:0000256" key="2">
    <source>
        <dbReference type="ARBA" id="ARBA00004496"/>
    </source>
</evidence>
<dbReference type="InterPro" id="IPR037059">
    <property type="entry name" value="RHD_DNA_bind_dom_sf"/>
</dbReference>
<dbReference type="PANTHER" id="PTHR12533">
    <property type="entry name" value="NFAT"/>
    <property type="match status" value="1"/>
</dbReference>
<dbReference type="AlphaFoldDB" id="A0A482WZ48"/>
<dbReference type="InterPro" id="IPR013783">
    <property type="entry name" value="Ig-like_fold"/>
</dbReference>
<feature type="compositionally biased region" description="Low complexity" evidence="9">
    <location>
        <begin position="768"/>
        <end position="795"/>
    </location>
</feature>
<dbReference type="EMBL" id="QKKF02022243">
    <property type="protein sequence ID" value="RZF38536.1"/>
    <property type="molecule type" value="Genomic_DNA"/>
</dbReference>
<reference evidence="11 12" key="1">
    <citation type="journal article" date="2017" name="Gigascience">
        <title>Genome sequence of the small brown planthopper, Laodelphax striatellus.</title>
        <authorList>
            <person name="Zhu J."/>
            <person name="Jiang F."/>
            <person name="Wang X."/>
            <person name="Yang P."/>
            <person name="Bao Y."/>
            <person name="Zhao W."/>
            <person name="Wang W."/>
            <person name="Lu H."/>
            <person name="Wang Q."/>
            <person name="Cui N."/>
            <person name="Li J."/>
            <person name="Chen X."/>
            <person name="Luo L."/>
            <person name="Yu J."/>
            <person name="Kang L."/>
            <person name="Cui F."/>
        </authorList>
    </citation>
    <scope>NUCLEOTIDE SEQUENCE [LARGE SCALE GENOMIC DNA]</scope>
    <source>
        <strain evidence="11">Lst14</strain>
    </source>
</reference>
<dbReference type="OrthoDB" id="5346094at2759"/>
<feature type="region of interest" description="Disordered" evidence="9">
    <location>
        <begin position="192"/>
        <end position="214"/>
    </location>
</feature>
<feature type="region of interest" description="Disordered" evidence="9">
    <location>
        <begin position="763"/>
        <end position="813"/>
    </location>
</feature>
<evidence type="ECO:0000256" key="5">
    <source>
        <dbReference type="ARBA" id="ARBA00023015"/>
    </source>
</evidence>
<dbReference type="SMR" id="A0A482WZ48"/>
<dbReference type="STRING" id="195883.A0A482WZ48"/>
<dbReference type="GO" id="GO:0005667">
    <property type="term" value="C:transcription regulator complex"/>
    <property type="evidence" value="ECO:0007669"/>
    <property type="project" value="TreeGrafter"/>
</dbReference>
<dbReference type="GO" id="GO:0048731">
    <property type="term" value="P:system development"/>
    <property type="evidence" value="ECO:0007669"/>
    <property type="project" value="UniProtKB-ARBA"/>
</dbReference>
<keyword evidence="6" id="KW-0238">DNA-binding</keyword>
<feature type="compositionally biased region" description="Low complexity" evidence="9">
    <location>
        <begin position="802"/>
        <end position="813"/>
    </location>
</feature>
<evidence type="ECO:0000256" key="7">
    <source>
        <dbReference type="ARBA" id="ARBA00023163"/>
    </source>
</evidence>
<dbReference type="SUPFAM" id="SSF49417">
    <property type="entry name" value="p53-like transcription factors"/>
    <property type="match status" value="1"/>
</dbReference>
<feature type="region of interest" description="Disordered" evidence="9">
    <location>
        <begin position="51"/>
        <end position="107"/>
    </location>
</feature>
<proteinExistence type="predicted"/>
<feature type="domain" description="RHD" evidence="10">
    <location>
        <begin position="188"/>
        <end position="354"/>
    </location>
</feature>
<dbReference type="GO" id="GO:0000981">
    <property type="term" value="F:DNA-binding transcription factor activity, RNA polymerase II-specific"/>
    <property type="evidence" value="ECO:0007669"/>
    <property type="project" value="TreeGrafter"/>
</dbReference>
<dbReference type="GO" id="GO:0048468">
    <property type="term" value="P:cell development"/>
    <property type="evidence" value="ECO:0007669"/>
    <property type="project" value="UniProtKB-ARBA"/>
</dbReference>
<keyword evidence="5" id="KW-0805">Transcription regulation</keyword>
<evidence type="ECO:0000259" key="10">
    <source>
        <dbReference type="PROSITE" id="PS50254"/>
    </source>
</evidence>
<dbReference type="InParanoid" id="A0A482WZ48"/>
<dbReference type="InterPro" id="IPR008366">
    <property type="entry name" value="NFAT"/>
</dbReference>
<name>A0A482WZ48_LAOST</name>
<keyword evidence="8" id="KW-0539">Nucleus</keyword>
<evidence type="ECO:0000256" key="3">
    <source>
        <dbReference type="ARBA" id="ARBA00022490"/>
    </source>
</evidence>
<dbReference type="Proteomes" id="UP000291343">
    <property type="component" value="Unassembled WGS sequence"/>
</dbReference>
<keyword evidence="7" id="KW-0804">Transcription</keyword>
<dbReference type="GO" id="GO:0005634">
    <property type="term" value="C:nucleus"/>
    <property type="evidence" value="ECO:0007669"/>
    <property type="project" value="UniProtKB-SubCell"/>
</dbReference>
<evidence type="ECO:0000313" key="11">
    <source>
        <dbReference type="EMBL" id="RZF38536.1"/>
    </source>
</evidence>
<comment type="caution">
    <text evidence="11">The sequence shown here is derived from an EMBL/GenBank/DDBJ whole genome shotgun (WGS) entry which is preliminary data.</text>
</comment>
<keyword evidence="3" id="KW-0963">Cytoplasm</keyword>
<dbReference type="GO" id="GO:0000978">
    <property type="term" value="F:RNA polymerase II cis-regulatory region sequence-specific DNA binding"/>
    <property type="evidence" value="ECO:0007669"/>
    <property type="project" value="TreeGrafter"/>
</dbReference>